<protein>
    <recommendedName>
        <fullName evidence="2">Anti-sigma factor antagonist</fullName>
    </recommendedName>
</protein>
<dbReference type="CDD" id="cd07043">
    <property type="entry name" value="STAS_anti-anti-sigma_factors"/>
    <property type="match status" value="1"/>
</dbReference>
<dbReference type="RefSeq" id="WP_343981208.1">
    <property type="nucleotide sequence ID" value="NZ_BAAAGK010000213.1"/>
</dbReference>
<sequence>MNALQLTSEHASGFVVITVAGELDLATRPELSDRVQEAIDACHGTVIIDLSGVTFIDACGLSSLIGIKRYAREHDTPLLLAGAPPVVLKLLKLTHLDASFTVISRSETMGPPPSRPQHAPPAQAITPLADR</sequence>
<evidence type="ECO:0000256" key="3">
    <source>
        <dbReference type="SAM" id="MobiDB-lite"/>
    </source>
</evidence>
<dbReference type="Pfam" id="PF01740">
    <property type="entry name" value="STAS"/>
    <property type="match status" value="1"/>
</dbReference>
<dbReference type="Proteomes" id="UP001596514">
    <property type="component" value="Unassembled WGS sequence"/>
</dbReference>
<dbReference type="InterPro" id="IPR036513">
    <property type="entry name" value="STAS_dom_sf"/>
</dbReference>
<evidence type="ECO:0000313" key="5">
    <source>
        <dbReference type="EMBL" id="MFC7603206.1"/>
    </source>
</evidence>
<feature type="domain" description="STAS" evidence="4">
    <location>
        <begin position="4"/>
        <end position="96"/>
    </location>
</feature>
<dbReference type="Gene3D" id="3.30.750.24">
    <property type="entry name" value="STAS domain"/>
    <property type="match status" value="1"/>
</dbReference>
<gene>
    <name evidence="5" type="ORF">ACFQVD_24155</name>
</gene>
<dbReference type="PANTHER" id="PTHR33495:SF2">
    <property type="entry name" value="ANTI-SIGMA FACTOR ANTAGONIST TM_1081-RELATED"/>
    <property type="match status" value="1"/>
</dbReference>
<organism evidence="5 6">
    <name type="scientific">Streptosporangium amethystogenes subsp. fukuiense</name>
    <dbReference type="NCBI Taxonomy" id="698418"/>
    <lineage>
        <taxon>Bacteria</taxon>
        <taxon>Bacillati</taxon>
        <taxon>Actinomycetota</taxon>
        <taxon>Actinomycetes</taxon>
        <taxon>Streptosporangiales</taxon>
        <taxon>Streptosporangiaceae</taxon>
        <taxon>Streptosporangium</taxon>
    </lineage>
</organism>
<dbReference type="NCBIfam" id="TIGR00377">
    <property type="entry name" value="ant_ant_sig"/>
    <property type="match status" value="1"/>
</dbReference>
<evidence type="ECO:0000256" key="2">
    <source>
        <dbReference type="RuleBase" id="RU003749"/>
    </source>
</evidence>
<name>A0ABW2T4L9_9ACTN</name>
<dbReference type="EMBL" id="JBHTEE010000001">
    <property type="protein sequence ID" value="MFC7603206.1"/>
    <property type="molecule type" value="Genomic_DNA"/>
</dbReference>
<evidence type="ECO:0000313" key="6">
    <source>
        <dbReference type="Proteomes" id="UP001596514"/>
    </source>
</evidence>
<comment type="similarity">
    <text evidence="1 2">Belongs to the anti-sigma-factor antagonist family.</text>
</comment>
<keyword evidence="6" id="KW-1185">Reference proteome</keyword>
<dbReference type="PANTHER" id="PTHR33495">
    <property type="entry name" value="ANTI-SIGMA FACTOR ANTAGONIST TM_1081-RELATED-RELATED"/>
    <property type="match status" value="1"/>
</dbReference>
<dbReference type="InterPro" id="IPR002645">
    <property type="entry name" value="STAS_dom"/>
</dbReference>
<dbReference type="SUPFAM" id="SSF52091">
    <property type="entry name" value="SpoIIaa-like"/>
    <property type="match status" value="1"/>
</dbReference>
<comment type="caution">
    <text evidence="5">The sequence shown here is derived from an EMBL/GenBank/DDBJ whole genome shotgun (WGS) entry which is preliminary data.</text>
</comment>
<feature type="compositionally biased region" description="Pro residues" evidence="3">
    <location>
        <begin position="110"/>
        <end position="119"/>
    </location>
</feature>
<evidence type="ECO:0000256" key="1">
    <source>
        <dbReference type="ARBA" id="ARBA00009013"/>
    </source>
</evidence>
<evidence type="ECO:0000259" key="4">
    <source>
        <dbReference type="PROSITE" id="PS50801"/>
    </source>
</evidence>
<reference evidence="6" key="1">
    <citation type="journal article" date="2019" name="Int. J. Syst. Evol. Microbiol.">
        <title>The Global Catalogue of Microorganisms (GCM) 10K type strain sequencing project: providing services to taxonomists for standard genome sequencing and annotation.</title>
        <authorList>
            <consortium name="The Broad Institute Genomics Platform"/>
            <consortium name="The Broad Institute Genome Sequencing Center for Infectious Disease"/>
            <person name="Wu L."/>
            <person name="Ma J."/>
        </authorList>
    </citation>
    <scope>NUCLEOTIDE SEQUENCE [LARGE SCALE GENOMIC DNA]</scope>
    <source>
        <strain evidence="6">JCM 10083</strain>
    </source>
</reference>
<accession>A0ABW2T4L9</accession>
<dbReference type="InterPro" id="IPR003658">
    <property type="entry name" value="Anti-sigma_ant"/>
</dbReference>
<proteinExistence type="inferred from homology"/>
<feature type="region of interest" description="Disordered" evidence="3">
    <location>
        <begin position="105"/>
        <end position="131"/>
    </location>
</feature>
<dbReference type="PROSITE" id="PS50801">
    <property type="entry name" value="STAS"/>
    <property type="match status" value="1"/>
</dbReference>